<name>A0A2A2EVC6_9GAMM</name>
<dbReference type="AlphaFoldDB" id="A0A2A2EVC6"/>
<accession>A0A2A2EVC6</accession>
<dbReference type="EMBL" id="NSKD01000012">
    <property type="protein sequence ID" value="PAU76424.1"/>
    <property type="molecule type" value="Genomic_DNA"/>
</dbReference>
<dbReference type="OrthoDB" id="9855543at2"/>
<sequence length="65" mass="7247">MSRRKQSVRLYLDVDTYRQLLVQAANTQDVKTPSDYAAQLLAEGLNHRAGEEALRQKAGESAANE</sequence>
<evidence type="ECO:0000313" key="2">
    <source>
        <dbReference type="Proteomes" id="UP000218896"/>
    </source>
</evidence>
<comment type="caution">
    <text evidence="1">The sequence shown here is derived from an EMBL/GenBank/DDBJ whole genome shotgun (WGS) entry which is preliminary data.</text>
</comment>
<protein>
    <recommendedName>
        <fullName evidence="3">CopG family transcriptional regulator</fullName>
    </recommendedName>
</protein>
<evidence type="ECO:0008006" key="3">
    <source>
        <dbReference type="Google" id="ProtNLM"/>
    </source>
</evidence>
<organism evidence="1 2">
    <name type="scientific">Halovibrio salipaludis</name>
    <dbReference type="NCBI Taxonomy" id="2032626"/>
    <lineage>
        <taxon>Bacteria</taxon>
        <taxon>Pseudomonadati</taxon>
        <taxon>Pseudomonadota</taxon>
        <taxon>Gammaproteobacteria</taxon>
        <taxon>Oceanospirillales</taxon>
        <taxon>Halomonadaceae</taxon>
        <taxon>Halovibrio</taxon>
    </lineage>
</organism>
<keyword evidence="2" id="KW-1185">Reference proteome</keyword>
<dbReference type="RefSeq" id="WP_095618734.1">
    <property type="nucleotide sequence ID" value="NZ_NSKD01000012.1"/>
</dbReference>
<gene>
    <name evidence="1" type="ORF">CK501_15930</name>
</gene>
<proteinExistence type="predicted"/>
<reference evidence="1 2" key="1">
    <citation type="submission" date="2017-08" db="EMBL/GenBank/DDBJ databases">
        <title>Halovibrio sewagensis sp. nov., isolated from wastewater of high salinity.</title>
        <authorList>
            <person name="Dong X."/>
            <person name="Zhang G."/>
        </authorList>
    </citation>
    <scope>NUCLEOTIDE SEQUENCE [LARGE SCALE GENOMIC DNA]</scope>
    <source>
        <strain evidence="1 2">YL5-2</strain>
    </source>
</reference>
<evidence type="ECO:0000313" key="1">
    <source>
        <dbReference type="EMBL" id="PAU76424.1"/>
    </source>
</evidence>
<dbReference type="Proteomes" id="UP000218896">
    <property type="component" value="Unassembled WGS sequence"/>
</dbReference>